<reference evidence="2 3" key="1">
    <citation type="submission" date="2023-03" db="EMBL/GenBank/DDBJ databases">
        <authorList>
            <person name="Kaur S."/>
            <person name="Espinosa-Saiz D."/>
            <person name="Velazquez E."/>
            <person name="Menendez E."/>
            <person name="diCenzo G.C."/>
        </authorList>
    </citation>
    <scope>NUCLEOTIDE SEQUENCE [LARGE SCALE GENOMIC DNA]</scope>
    <source>
        <strain evidence="2 3">LMG 27395</strain>
    </source>
</reference>
<gene>
    <name evidence="2" type="ORF">PYH38_002347</name>
</gene>
<protein>
    <submittedName>
        <fullName evidence="2">DUF4065 domain-containing protein</fullName>
    </submittedName>
</protein>
<dbReference type="RefSeq" id="WP_280734389.1">
    <property type="nucleotide sequence ID" value="NZ_CP120368.1"/>
</dbReference>
<dbReference type="EMBL" id="CP120371">
    <property type="protein sequence ID" value="WEX83562.1"/>
    <property type="molecule type" value="Genomic_DNA"/>
</dbReference>
<keyword evidence="3" id="KW-1185">Reference proteome</keyword>
<dbReference type="Proteomes" id="UP001235547">
    <property type="component" value="Chromosome 1"/>
</dbReference>
<organism evidence="2 3">
    <name type="scientific">Sinorhizobium numidicum</name>
    <dbReference type="NCBI Taxonomy" id="680248"/>
    <lineage>
        <taxon>Bacteria</taxon>
        <taxon>Pseudomonadati</taxon>
        <taxon>Pseudomonadota</taxon>
        <taxon>Alphaproteobacteria</taxon>
        <taxon>Hyphomicrobiales</taxon>
        <taxon>Rhizobiaceae</taxon>
        <taxon>Sinorhizobium/Ensifer group</taxon>
        <taxon>Sinorhizobium</taxon>
    </lineage>
</organism>
<dbReference type="InterPro" id="IPR025272">
    <property type="entry name" value="SocA_Panacea"/>
</dbReference>
<evidence type="ECO:0000313" key="2">
    <source>
        <dbReference type="EMBL" id="WEX83562.1"/>
    </source>
</evidence>
<sequence length="151" mass="17369">MKDSRDVANYILQLAHDRGDSVTPMQLLKLTYIAHGWFYGIEGRPLICDPVEAWQYGPVIPRLYDEIKRYRGGAITSKIPRWRPDQLDADEKDIVKQVYDVYGKFTGPQLSNMTHAPGSPWHMTYEPGAFGRRISDDLIEEHYRRKASATA</sequence>
<evidence type="ECO:0000313" key="3">
    <source>
        <dbReference type="Proteomes" id="UP001235547"/>
    </source>
</evidence>
<accession>A0ABY8D082</accession>
<proteinExistence type="predicted"/>
<dbReference type="Pfam" id="PF13274">
    <property type="entry name" value="SocA_Panacea"/>
    <property type="match status" value="1"/>
</dbReference>
<feature type="domain" description="Antitoxin SocA-like Panacea" evidence="1">
    <location>
        <begin position="27"/>
        <end position="122"/>
    </location>
</feature>
<name>A0ABY8D082_9HYPH</name>
<evidence type="ECO:0000259" key="1">
    <source>
        <dbReference type="Pfam" id="PF13274"/>
    </source>
</evidence>